<dbReference type="VEuPathDB" id="VectorBase:AFAF002473"/>
<sequence length="184" mass="19090">MRRSVQFDGLRGEVVGGGGGGGGGAGCCDAPVVGGCECACGIWYGVKRVNCLPRGSGDGEPEDLVGVRDAEDPSVPGGGGGVCREPPAAAAAATAAAALGRKPGGSWDAQVQRHAQVRWSLVHLGQQKIGVRRAAPHLQVLTGFLQQCGRGRGILQLHTRTGRELSHERIGKEPKRRAQMLLEK</sequence>
<reference evidence="3" key="1">
    <citation type="submission" date="2014-01" db="EMBL/GenBank/DDBJ databases">
        <title>The Genome Sequence of Anopheles farauti FAR1 (V2).</title>
        <authorList>
            <consortium name="The Broad Institute Genomics Platform"/>
            <person name="Neafsey D.E."/>
            <person name="Besansky N."/>
            <person name="Howell P."/>
            <person name="Walton C."/>
            <person name="Young S.K."/>
            <person name="Zeng Q."/>
            <person name="Gargeya S."/>
            <person name="Fitzgerald M."/>
            <person name="Haas B."/>
            <person name="Abouelleil A."/>
            <person name="Allen A.W."/>
            <person name="Alvarado L."/>
            <person name="Arachchi H.M."/>
            <person name="Berlin A.M."/>
            <person name="Chapman S.B."/>
            <person name="Gainer-Dewar J."/>
            <person name="Goldberg J."/>
            <person name="Griggs A."/>
            <person name="Gujja S."/>
            <person name="Hansen M."/>
            <person name="Howarth C."/>
            <person name="Imamovic A."/>
            <person name="Ireland A."/>
            <person name="Larimer J."/>
            <person name="McCowan C."/>
            <person name="Murphy C."/>
            <person name="Pearson M."/>
            <person name="Poon T.W."/>
            <person name="Priest M."/>
            <person name="Roberts A."/>
            <person name="Saif S."/>
            <person name="Shea T."/>
            <person name="Sisk P."/>
            <person name="Sykes S."/>
            <person name="Wortman J."/>
            <person name="Nusbaum C."/>
            <person name="Birren B."/>
        </authorList>
    </citation>
    <scope>NUCLEOTIDE SEQUENCE [LARGE SCALE GENOMIC DNA]</scope>
    <source>
        <strain evidence="3">FAR1</strain>
    </source>
</reference>
<dbReference type="PROSITE" id="PS51257">
    <property type="entry name" value="PROKAR_LIPOPROTEIN"/>
    <property type="match status" value="1"/>
</dbReference>
<protein>
    <submittedName>
        <fullName evidence="2">Uncharacterized protein</fullName>
    </submittedName>
</protein>
<evidence type="ECO:0000313" key="3">
    <source>
        <dbReference type="Proteomes" id="UP000075886"/>
    </source>
</evidence>
<reference evidence="2" key="2">
    <citation type="submission" date="2020-05" db="UniProtKB">
        <authorList>
            <consortium name="EnsemblMetazoa"/>
        </authorList>
    </citation>
    <scope>IDENTIFICATION</scope>
    <source>
        <strain evidence="2">FAR1</strain>
    </source>
</reference>
<dbReference type="Proteomes" id="UP000075886">
    <property type="component" value="Unassembled WGS sequence"/>
</dbReference>
<dbReference type="EMBL" id="AXCN02000718">
    <property type="status" value="NOT_ANNOTATED_CDS"/>
    <property type="molecule type" value="Genomic_DNA"/>
</dbReference>
<evidence type="ECO:0000256" key="1">
    <source>
        <dbReference type="SAM" id="MobiDB-lite"/>
    </source>
</evidence>
<name>A0A182Q3R0_9DIPT</name>
<proteinExistence type="predicted"/>
<dbReference type="AlphaFoldDB" id="A0A182Q3R0"/>
<keyword evidence="3" id="KW-1185">Reference proteome</keyword>
<feature type="region of interest" description="Disordered" evidence="1">
    <location>
        <begin position="165"/>
        <end position="184"/>
    </location>
</feature>
<evidence type="ECO:0000313" key="2">
    <source>
        <dbReference type="EnsemblMetazoa" id="AFAF002473-PA"/>
    </source>
</evidence>
<accession>A0A182Q3R0</accession>
<organism evidence="2 3">
    <name type="scientific">Anopheles farauti</name>
    <dbReference type="NCBI Taxonomy" id="69004"/>
    <lineage>
        <taxon>Eukaryota</taxon>
        <taxon>Metazoa</taxon>
        <taxon>Ecdysozoa</taxon>
        <taxon>Arthropoda</taxon>
        <taxon>Hexapoda</taxon>
        <taxon>Insecta</taxon>
        <taxon>Pterygota</taxon>
        <taxon>Neoptera</taxon>
        <taxon>Endopterygota</taxon>
        <taxon>Diptera</taxon>
        <taxon>Nematocera</taxon>
        <taxon>Culicoidea</taxon>
        <taxon>Culicidae</taxon>
        <taxon>Anophelinae</taxon>
        <taxon>Anopheles</taxon>
    </lineage>
</organism>
<dbReference type="EnsemblMetazoa" id="AFAF002473-RA">
    <property type="protein sequence ID" value="AFAF002473-PA"/>
    <property type="gene ID" value="AFAF002473"/>
</dbReference>